<protein>
    <submittedName>
        <fullName evidence="1">Uncharacterized protein</fullName>
    </submittedName>
</protein>
<organism evidence="1">
    <name type="scientific">Candidatus Kentrum sp. SD</name>
    <dbReference type="NCBI Taxonomy" id="2126332"/>
    <lineage>
        <taxon>Bacteria</taxon>
        <taxon>Pseudomonadati</taxon>
        <taxon>Pseudomonadota</taxon>
        <taxon>Gammaproteobacteria</taxon>
        <taxon>Candidatus Kentrum</taxon>
    </lineage>
</organism>
<reference evidence="1" key="1">
    <citation type="submission" date="2019-02" db="EMBL/GenBank/DDBJ databases">
        <authorList>
            <person name="Gruber-Vodicka R. H."/>
            <person name="Seah K. B. B."/>
        </authorList>
    </citation>
    <scope>NUCLEOTIDE SEQUENCE</scope>
    <source>
        <strain evidence="1">BECK_S127</strain>
    </source>
</reference>
<proteinExistence type="predicted"/>
<evidence type="ECO:0000313" key="1">
    <source>
        <dbReference type="EMBL" id="VFK79610.1"/>
    </source>
</evidence>
<gene>
    <name evidence="1" type="ORF">BECKSD772D_GA0070982_10573</name>
</gene>
<sequence>MNPKKITNVKGMLCRDIDGRAFFRVYEPDGSFRDYRIAHFDLEIEVTDDDAYAYCKDGESGSLTTDLLRWGFPRKTRTRSRNKRRTGTDSLVFLVPNVLVECIPQAGSAWPVSTNDGKPVRTNDALFQLGERDPMKDERILAIHRSTKRKRT</sequence>
<dbReference type="AlphaFoldDB" id="A0A451BMW1"/>
<name>A0A451BMW1_9GAMM</name>
<dbReference type="EMBL" id="CAADHB010000057">
    <property type="protein sequence ID" value="VFK79610.1"/>
    <property type="molecule type" value="Genomic_DNA"/>
</dbReference>
<accession>A0A451BMW1</accession>